<evidence type="ECO:0000313" key="2">
    <source>
        <dbReference type="EMBL" id="KNC99137.1"/>
    </source>
</evidence>
<dbReference type="GeneID" id="27688772"/>
<feature type="compositionally biased region" description="Basic residues" evidence="1">
    <location>
        <begin position="18"/>
        <end position="28"/>
    </location>
</feature>
<evidence type="ECO:0000256" key="1">
    <source>
        <dbReference type="SAM" id="MobiDB-lite"/>
    </source>
</evidence>
<keyword evidence="3" id="KW-1185">Reference proteome</keyword>
<organism evidence="2 3">
    <name type="scientific">Spizellomyces punctatus (strain DAOM BR117)</name>
    <dbReference type="NCBI Taxonomy" id="645134"/>
    <lineage>
        <taxon>Eukaryota</taxon>
        <taxon>Fungi</taxon>
        <taxon>Fungi incertae sedis</taxon>
        <taxon>Chytridiomycota</taxon>
        <taxon>Chytridiomycota incertae sedis</taxon>
        <taxon>Chytridiomycetes</taxon>
        <taxon>Spizellomycetales</taxon>
        <taxon>Spizellomycetaceae</taxon>
        <taxon>Spizellomyces</taxon>
    </lineage>
</organism>
<dbReference type="SUPFAM" id="SSF46689">
    <property type="entry name" value="Homeodomain-like"/>
    <property type="match status" value="1"/>
</dbReference>
<gene>
    <name evidence="2" type="ORF">SPPG_05396</name>
</gene>
<dbReference type="VEuPathDB" id="FungiDB:SPPG_05396"/>
<dbReference type="AlphaFoldDB" id="A0A0L0HDD3"/>
<dbReference type="InterPro" id="IPR009057">
    <property type="entry name" value="Homeodomain-like_sf"/>
</dbReference>
<dbReference type="EMBL" id="KQ257458">
    <property type="protein sequence ID" value="KNC99137.1"/>
    <property type="molecule type" value="Genomic_DNA"/>
</dbReference>
<dbReference type="InParanoid" id="A0A0L0HDD3"/>
<feature type="compositionally biased region" description="Polar residues" evidence="1">
    <location>
        <begin position="1"/>
        <end position="12"/>
    </location>
</feature>
<proteinExistence type="predicted"/>
<dbReference type="Proteomes" id="UP000053201">
    <property type="component" value="Unassembled WGS sequence"/>
</dbReference>
<sequence>MALRNDGNSQPAHSFALQRRRRTRRKKGVHADRLQPYEGYKFTSESEALLQALVTMNGNQWIKTAKIFNRLHRVLAKDVRRQCEYRFVEPANWPAHFSFPVPFSPEDHALIDILVMIHGTDWRKVAKKFNEVHWVPAATLRTHWKLTRHRDE</sequence>
<accession>A0A0L0HDD3</accession>
<feature type="region of interest" description="Disordered" evidence="1">
    <location>
        <begin position="1"/>
        <end position="30"/>
    </location>
</feature>
<evidence type="ECO:0000313" key="3">
    <source>
        <dbReference type="Proteomes" id="UP000053201"/>
    </source>
</evidence>
<dbReference type="RefSeq" id="XP_016607177.1">
    <property type="nucleotide sequence ID" value="XM_016753610.1"/>
</dbReference>
<protein>
    <submittedName>
        <fullName evidence="2">Uncharacterized protein</fullName>
    </submittedName>
</protein>
<reference evidence="2 3" key="1">
    <citation type="submission" date="2009-08" db="EMBL/GenBank/DDBJ databases">
        <title>The Genome Sequence of Spizellomyces punctatus strain DAOM BR117.</title>
        <authorList>
            <consortium name="The Broad Institute Genome Sequencing Platform"/>
            <person name="Russ C."/>
            <person name="Cuomo C."/>
            <person name="Shea T."/>
            <person name="Young S.K."/>
            <person name="Zeng Q."/>
            <person name="Koehrsen M."/>
            <person name="Haas B."/>
            <person name="Borodovsky M."/>
            <person name="Guigo R."/>
            <person name="Alvarado L."/>
            <person name="Berlin A."/>
            <person name="Bochicchio J."/>
            <person name="Borenstein D."/>
            <person name="Chapman S."/>
            <person name="Chen Z."/>
            <person name="Engels R."/>
            <person name="Freedman E."/>
            <person name="Gellesch M."/>
            <person name="Goldberg J."/>
            <person name="Griggs A."/>
            <person name="Gujja S."/>
            <person name="Heiman D."/>
            <person name="Hepburn T."/>
            <person name="Howarth C."/>
            <person name="Jen D."/>
            <person name="Larson L."/>
            <person name="Lewis B."/>
            <person name="Mehta T."/>
            <person name="Park D."/>
            <person name="Pearson M."/>
            <person name="Roberts A."/>
            <person name="Saif S."/>
            <person name="Shenoy N."/>
            <person name="Sisk P."/>
            <person name="Stolte C."/>
            <person name="Sykes S."/>
            <person name="Thomson T."/>
            <person name="Walk T."/>
            <person name="White J."/>
            <person name="Yandava C."/>
            <person name="Burger G."/>
            <person name="Gray M.W."/>
            <person name="Holland P.W.H."/>
            <person name="King N."/>
            <person name="Lang F.B.F."/>
            <person name="Roger A.J."/>
            <person name="Ruiz-Trillo I."/>
            <person name="Lander E."/>
            <person name="Nusbaum C."/>
        </authorList>
    </citation>
    <scope>NUCLEOTIDE SEQUENCE [LARGE SCALE GENOMIC DNA]</scope>
    <source>
        <strain evidence="2 3">DAOM BR117</strain>
    </source>
</reference>
<name>A0A0L0HDD3_SPIPD</name>